<comment type="catalytic activity">
    <reaction evidence="6 7">
        <text>D-erythro-1-(imidazol-4-yl)glycerol 3-phosphate = 3-(imidazol-4-yl)-2-oxopropyl phosphate + H2O</text>
        <dbReference type="Rhea" id="RHEA:11040"/>
        <dbReference type="ChEBI" id="CHEBI:15377"/>
        <dbReference type="ChEBI" id="CHEBI:57766"/>
        <dbReference type="ChEBI" id="CHEBI:58278"/>
        <dbReference type="EC" id="4.2.1.19"/>
    </reaction>
</comment>
<sequence>MNSNNHRKSSISRNTFETSISVDMDIDGEGKYSIDTGIGFLDHMLTMISKHGMIDLNVKANGDLNVDFHHTVEDIGIVIGKCIKEALGDKKHIKRYGTFFIPMDESLEMISIDLSGRPYLVFDADFKSQKVGDMDTELIEEFFRAVAFNSDMTLHVKSLYGKNTHHVIEGIFKAFGHAFREAYTIDNEINGVMSTKGTI</sequence>
<evidence type="ECO:0000256" key="6">
    <source>
        <dbReference type="HAMAP-Rule" id="MF_00076"/>
    </source>
</evidence>
<dbReference type="FunFam" id="3.30.230.40:FF:000003">
    <property type="entry name" value="Imidazoleglycerol-phosphate dehydratase HisB"/>
    <property type="match status" value="1"/>
</dbReference>
<dbReference type="NCBIfam" id="NF002111">
    <property type="entry name" value="PRK00951.2-1"/>
    <property type="match status" value="1"/>
</dbReference>
<dbReference type="PANTHER" id="PTHR23133">
    <property type="entry name" value="IMIDAZOLEGLYCEROL-PHOSPHATE DEHYDRATASE HIS7"/>
    <property type="match status" value="1"/>
</dbReference>
<dbReference type="PROSITE" id="PS00955">
    <property type="entry name" value="IGP_DEHYDRATASE_2"/>
    <property type="match status" value="1"/>
</dbReference>
<evidence type="ECO:0000256" key="2">
    <source>
        <dbReference type="ARBA" id="ARBA00016664"/>
    </source>
</evidence>
<dbReference type="NCBIfam" id="NF002107">
    <property type="entry name" value="PRK00951.1-2"/>
    <property type="match status" value="1"/>
</dbReference>
<accession>W6NDG9</accession>
<evidence type="ECO:0000256" key="3">
    <source>
        <dbReference type="ARBA" id="ARBA00022605"/>
    </source>
</evidence>
<dbReference type="EMBL" id="CBXI010000003">
    <property type="protein sequence ID" value="CDL90052.1"/>
    <property type="molecule type" value="Genomic_DNA"/>
</dbReference>
<name>W6NDG9_CLOTY</name>
<dbReference type="GO" id="GO:0005737">
    <property type="term" value="C:cytoplasm"/>
    <property type="evidence" value="ECO:0007669"/>
    <property type="project" value="UniProtKB-SubCell"/>
</dbReference>
<dbReference type="GeneID" id="29418606"/>
<keyword evidence="5 6" id="KW-0456">Lyase</keyword>
<keyword evidence="4 6" id="KW-0368">Histidine biosynthesis</keyword>
<proteinExistence type="inferred from homology"/>
<comment type="similarity">
    <text evidence="6 7">Belongs to the imidazoleglycerol-phosphate dehydratase family.</text>
</comment>
<dbReference type="Pfam" id="PF00475">
    <property type="entry name" value="IGPD"/>
    <property type="match status" value="1"/>
</dbReference>
<dbReference type="NCBIfam" id="NF002114">
    <property type="entry name" value="PRK00951.2-4"/>
    <property type="match status" value="1"/>
</dbReference>
<keyword evidence="6" id="KW-0963">Cytoplasm</keyword>
<evidence type="ECO:0000256" key="1">
    <source>
        <dbReference type="ARBA" id="ARBA00005047"/>
    </source>
</evidence>
<keyword evidence="9" id="KW-1185">Reference proteome</keyword>
<dbReference type="OrthoDB" id="9790411at2"/>
<protein>
    <recommendedName>
        <fullName evidence="2 6">Imidazoleglycerol-phosphate dehydratase</fullName>
        <shortName evidence="6">IGPD</shortName>
        <ecNumber evidence="6 7">4.2.1.19</ecNumber>
    </recommendedName>
</protein>
<dbReference type="PROSITE" id="PS00954">
    <property type="entry name" value="IGP_DEHYDRATASE_1"/>
    <property type="match status" value="1"/>
</dbReference>
<reference evidence="8 9" key="1">
    <citation type="journal article" date="2015" name="Genome Announc.">
        <title>Draft Genome Sequence of Clostridium tyrobutyricum Strain DIVETGP, Isolated from Cow's Milk for Grana Padano Production.</title>
        <authorList>
            <person name="Soggiu A."/>
            <person name="Piras C."/>
            <person name="Gaiarsa S."/>
            <person name="Sassera D."/>
            <person name="Roncada P."/>
            <person name="Bendixen E."/>
            <person name="Brasca M."/>
            <person name="Bonizzi L."/>
        </authorList>
    </citation>
    <scope>NUCLEOTIDE SEQUENCE [LARGE SCALE GENOMIC DNA]</scope>
    <source>
        <strain evidence="8 9">DIVETGP</strain>
    </source>
</reference>
<comment type="subcellular location">
    <subcellularLocation>
        <location evidence="6 7">Cytoplasm</location>
    </subcellularLocation>
</comment>
<comment type="pathway">
    <text evidence="1 6 7">Amino-acid biosynthesis; L-histidine biosynthesis; L-histidine from 5-phospho-alpha-D-ribose 1-diphosphate: step 6/9.</text>
</comment>
<dbReference type="RefSeq" id="WP_017750727.1">
    <property type="nucleotide sequence ID" value="NZ_CBXI010000003.1"/>
</dbReference>
<organism evidence="8 9">
    <name type="scientific">Clostridium tyrobutyricum DIVETGP</name>
    <dbReference type="NCBI Taxonomy" id="1408889"/>
    <lineage>
        <taxon>Bacteria</taxon>
        <taxon>Bacillati</taxon>
        <taxon>Bacillota</taxon>
        <taxon>Clostridia</taxon>
        <taxon>Eubacteriales</taxon>
        <taxon>Clostridiaceae</taxon>
        <taxon>Clostridium</taxon>
    </lineage>
</organism>
<dbReference type="AlphaFoldDB" id="W6NDG9"/>
<evidence type="ECO:0000256" key="4">
    <source>
        <dbReference type="ARBA" id="ARBA00023102"/>
    </source>
</evidence>
<dbReference type="InterPro" id="IPR020565">
    <property type="entry name" value="ImidazoleglycerP_deHydtase_CS"/>
</dbReference>
<dbReference type="UniPathway" id="UPA00031">
    <property type="reaction ID" value="UER00011"/>
</dbReference>
<dbReference type="HAMAP" id="MF_00076">
    <property type="entry name" value="HisB"/>
    <property type="match status" value="1"/>
</dbReference>
<dbReference type="InterPro" id="IPR020568">
    <property type="entry name" value="Ribosomal_Su5_D2-typ_SF"/>
</dbReference>
<evidence type="ECO:0000313" key="8">
    <source>
        <dbReference type="EMBL" id="CDL90052.1"/>
    </source>
</evidence>
<dbReference type="PANTHER" id="PTHR23133:SF2">
    <property type="entry name" value="IMIDAZOLEGLYCEROL-PHOSPHATE DEHYDRATASE"/>
    <property type="match status" value="1"/>
</dbReference>
<keyword evidence="3 6" id="KW-0028">Amino-acid biosynthesis</keyword>
<dbReference type="InterPro" id="IPR038494">
    <property type="entry name" value="IGPD_sf"/>
</dbReference>
<dbReference type="InterPro" id="IPR000807">
    <property type="entry name" value="ImidazoleglycerolP_deHydtase"/>
</dbReference>
<dbReference type="FunFam" id="3.30.230.40:FF:000001">
    <property type="entry name" value="Imidazoleglycerol-phosphate dehydratase HisB"/>
    <property type="match status" value="1"/>
</dbReference>
<dbReference type="GO" id="GO:0000105">
    <property type="term" value="P:L-histidine biosynthetic process"/>
    <property type="evidence" value="ECO:0007669"/>
    <property type="project" value="UniProtKB-UniRule"/>
</dbReference>
<evidence type="ECO:0000313" key="9">
    <source>
        <dbReference type="Proteomes" id="UP000019482"/>
    </source>
</evidence>
<gene>
    <name evidence="6" type="primary">hisB</name>
    <name evidence="8" type="ORF">CTDIVETGP_0122</name>
</gene>
<evidence type="ECO:0000256" key="5">
    <source>
        <dbReference type="ARBA" id="ARBA00023239"/>
    </source>
</evidence>
<dbReference type="Proteomes" id="UP000019482">
    <property type="component" value="Unassembled WGS sequence"/>
</dbReference>
<comment type="caution">
    <text evidence="8">The sequence shown here is derived from an EMBL/GenBank/DDBJ whole genome shotgun (WGS) entry which is preliminary data.</text>
</comment>
<dbReference type="Gene3D" id="3.30.230.40">
    <property type="entry name" value="Imidazole glycerol phosphate dehydratase, domain 1"/>
    <property type="match status" value="2"/>
</dbReference>
<dbReference type="EC" id="4.2.1.19" evidence="6 7"/>
<dbReference type="CDD" id="cd07914">
    <property type="entry name" value="IGPD"/>
    <property type="match status" value="1"/>
</dbReference>
<evidence type="ECO:0000256" key="7">
    <source>
        <dbReference type="RuleBase" id="RU000599"/>
    </source>
</evidence>
<dbReference type="SUPFAM" id="SSF54211">
    <property type="entry name" value="Ribosomal protein S5 domain 2-like"/>
    <property type="match status" value="2"/>
</dbReference>
<dbReference type="GO" id="GO:0004424">
    <property type="term" value="F:imidazoleglycerol-phosphate dehydratase activity"/>
    <property type="evidence" value="ECO:0007669"/>
    <property type="project" value="UniProtKB-UniRule"/>
</dbReference>